<dbReference type="InterPro" id="IPR013187">
    <property type="entry name" value="F-box-assoc_dom_typ3"/>
</dbReference>
<dbReference type="Pfam" id="PF00080">
    <property type="entry name" value="Sod_Cu"/>
    <property type="match status" value="1"/>
</dbReference>
<dbReference type="GO" id="GO:0016567">
    <property type="term" value="P:protein ubiquitination"/>
    <property type="evidence" value="ECO:0007669"/>
    <property type="project" value="UniProtKB-UniPathway"/>
</dbReference>
<dbReference type="InterPro" id="IPR036296">
    <property type="entry name" value="SKP1-like_dim_sf"/>
</dbReference>
<comment type="pathway">
    <text evidence="1">Protein modification; protein ubiquitination.</text>
</comment>
<dbReference type="InterPro" id="IPR016072">
    <property type="entry name" value="Skp1_comp_dimer"/>
</dbReference>
<gene>
    <name evidence="3" type="ORF">ARALYDRAFT_344438</name>
</gene>
<dbReference type="Pfam" id="PF08268">
    <property type="entry name" value="FBA_3"/>
    <property type="match status" value="1"/>
</dbReference>
<dbReference type="eggNOG" id="KOG1724">
    <property type="taxonomic scope" value="Eukaryota"/>
</dbReference>
<dbReference type="GO" id="GO:0006511">
    <property type="term" value="P:ubiquitin-dependent protein catabolic process"/>
    <property type="evidence" value="ECO:0007669"/>
    <property type="project" value="InterPro"/>
</dbReference>
<dbReference type="CDD" id="cd22157">
    <property type="entry name" value="F-box_AtFBW1-like"/>
    <property type="match status" value="1"/>
</dbReference>
<dbReference type="HOGENOM" id="CLU_443031_0_0_1"/>
<dbReference type="Pfam" id="PF00646">
    <property type="entry name" value="F-box"/>
    <property type="match status" value="1"/>
</dbReference>
<dbReference type="UniPathway" id="UPA00143"/>
<reference evidence="4" key="1">
    <citation type="journal article" date="2011" name="Nat. Genet.">
        <title>The Arabidopsis lyrata genome sequence and the basis of rapid genome size change.</title>
        <authorList>
            <person name="Hu T.T."/>
            <person name="Pattyn P."/>
            <person name="Bakker E.G."/>
            <person name="Cao J."/>
            <person name="Cheng J.-F."/>
            <person name="Clark R.M."/>
            <person name="Fahlgren N."/>
            <person name="Fawcett J.A."/>
            <person name="Grimwood J."/>
            <person name="Gundlach H."/>
            <person name="Haberer G."/>
            <person name="Hollister J.D."/>
            <person name="Ossowski S."/>
            <person name="Ottilar R.P."/>
            <person name="Salamov A.A."/>
            <person name="Schneeberger K."/>
            <person name="Spannagl M."/>
            <person name="Wang X."/>
            <person name="Yang L."/>
            <person name="Nasrallah M.E."/>
            <person name="Bergelson J."/>
            <person name="Carrington J.C."/>
            <person name="Gaut B.S."/>
            <person name="Schmutz J."/>
            <person name="Mayer K.F.X."/>
            <person name="Van de Peer Y."/>
            <person name="Grigoriev I.V."/>
            <person name="Nordborg M."/>
            <person name="Weigel D."/>
            <person name="Guo Y.-L."/>
        </authorList>
    </citation>
    <scope>NUCLEOTIDE SEQUENCE [LARGE SCALE GENOMIC DNA]</scope>
    <source>
        <strain evidence="4">cv. MN47</strain>
    </source>
</reference>
<feature type="domain" description="F-box" evidence="2">
    <location>
        <begin position="95"/>
        <end position="134"/>
    </location>
</feature>
<dbReference type="GO" id="GO:0046872">
    <property type="term" value="F:metal ion binding"/>
    <property type="evidence" value="ECO:0007669"/>
    <property type="project" value="InterPro"/>
</dbReference>
<evidence type="ECO:0000259" key="2">
    <source>
        <dbReference type="SMART" id="SM00256"/>
    </source>
</evidence>
<dbReference type="SMART" id="SM00256">
    <property type="entry name" value="FBOX"/>
    <property type="match status" value="1"/>
</dbReference>
<dbReference type="SUPFAM" id="SSF49329">
    <property type="entry name" value="Cu,Zn superoxide dismutase-like"/>
    <property type="match status" value="1"/>
</dbReference>
<protein>
    <recommendedName>
        <fullName evidence="2">F-box domain-containing protein</fullName>
    </recommendedName>
</protein>
<keyword evidence="4" id="KW-1185">Reference proteome</keyword>
<organism evidence="4">
    <name type="scientific">Arabidopsis lyrata subsp. lyrata</name>
    <name type="common">Lyre-leaved rock-cress</name>
    <dbReference type="NCBI Taxonomy" id="81972"/>
    <lineage>
        <taxon>Eukaryota</taxon>
        <taxon>Viridiplantae</taxon>
        <taxon>Streptophyta</taxon>
        <taxon>Embryophyta</taxon>
        <taxon>Tracheophyta</taxon>
        <taxon>Spermatophyta</taxon>
        <taxon>Magnoliopsida</taxon>
        <taxon>eudicotyledons</taxon>
        <taxon>Gunneridae</taxon>
        <taxon>Pentapetalae</taxon>
        <taxon>rosids</taxon>
        <taxon>malvids</taxon>
        <taxon>Brassicales</taxon>
        <taxon>Brassicaceae</taxon>
        <taxon>Camelineae</taxon>
        <taxon>Arabidopsis</taxon>
    </lineage>
</organism>
<dbReference type="PRINTS" id="PR00068">
    <property type="entry name" value="CUZNDISMTASE"/>
</dbReference>
<evidence type="ECO:0000256" key="1">
    <source>
        <dbReference type="ARBA" id="ARBA00004906"/>
    </source>
</evidence>
<dbReference type="Proteomes" id="UP000008694">
    <property type="component" value="Unassembled WGS sequence"/>
</dbReference>
<evidence type="ECO:0000313" key="3">
    <source>
        <dbReference type="EMBL" id="EFH57135.1"/>
    </source>
</evidence>
<dbReference type="InterPro" id="IPR036423">
    <property type="entry name" value="SOD-like_Cu/Zn_dom_sf"/>
</dbReference>
<dbReference type="Gene3D" id="2.60.40.200">
    <property type="entry name" value="Superoxide dismutase, copper/zinc binding domain"/>
    <property type="match status" value="2"/>
</dbReference>
<accession>D7LFJ8</accession>
<dbReference type="AlphaFoldDB" id="D7LFJ8"/>
<dbReference type="EMBL" id="GL348716">
    <property type="protein sequence ID" value="EFH57135.1"/>
    <property type="molecule type" value="Genomic_DNA"/>
</dbReference>
<dbReference type="SUPFAM" id="SSF81383">
    <property type="entry name" value="F-box domain"/>
    <property type="match status" value="1"/>
</dbReference>
<dbReference type="InterPro" id="IPR001810">
    <property type="entry name" value="F-box_dom"/>
</dbReference>
<dbReference type="InterPro" id="IPR036047">
    <property type="entry name" value="F-box-like_dom_sf"/>
</dbReference>
<dbReference type="InterPro" id="IPR011333">
    <property type="entry name" value="SKP1/BTB/POZ_sf"/>
</dbReference>
<evidence type="ECO:0000313" key="4">
    <source>
        <dbReference type="Proteomes" id="UP000008694"/>
    </source>
</evidence>
<dbReference type="Pfam" id="PF01466">
    <property type="entry name" value="Skp1"/>
    <property type="match status" value="1"/>
</dbReference>
<dbReference type="eggNOG" id="KOG0441">
    <property type="taxonomic scope" value="Eukaryota"/>
</dbReference>
<proteinExistence type="predicted"/>
<dbReference type="GO" id="GO:0006801">
    <property type="term" value="P:superoxide metabolic process"/>
    <property type="evidence" value="ECO:0007669"/>
    <property type="project" value="InterPro"/>
</dbReference>
<dbReference type="Gramene" id="fgenesh1_pg.C_scaffold_4000780">
    <property type="protein sequence ID" value="fgenesh1_pg.C_scaffold_4000780"/>
    <property type="gene ID" value="fgenesh1_pg.C_scaffold_4000780"/>
</dbReference>
<dbReference type="SUPFAM" id="SSF81382">
    <property type="entry name" value="Skp1 dimerisation domain-like"/>
    <property type="match status" value="1"/>
</dbReference>
<dbReference type="NCBIfam" id="TIGR01640">
    <property type="entry name" value="F_box_assoc_1"/>
    <property type="match status" value="1"/>
</dbReference>
<dbReference type="Gene3D" id="3.30.710.10">
    <property type="entry name" value="Potassium Channel Kv1.1, Chain A"/>
    <property type="match status" value="1"/>
</dbReference>
<dbReference type="InterPro" id="IPR017451">
    <property type="entry name" value="F-box-assoc_interact_dom"/>
</dbReference>
<name>D7LFJ8_ARALL</name>
<dbReference type="Gene3D" id="1.20.1280.50">
    <property type="match status" value="1"/>
</dbReference>
<dbReference type="PANTHER" id="PTHR31111:SF31">
    <property type="entry name" value="F-BOX DOMAIN-CONTAINING PROTEIN"/>
    <property type="match status" value="1"/>
</dbReference>
<sequence>MSMVTEATDYLCINSLVDLCCQTIADLITACKTPSEIRTKFNIISSDFTPAEQDYVCKKNQWAFESKDVAFTVSTYARFLFRRSRIRGGKDPDSFPDHLIEDVFTRMPAKSIARCCCVSKAWASIISCPSFTTLFSSRVSPQLLFACSQKVTNSDYSVDGKLFFLSSPLPQTLEGFSSTLPVNHQTDLSLLRGEEETNVSVNGLVLGVQEKPFTDNKYTMCECVIHNPSTSKSITLPTLFPARRRQFENTRRALGTQCYFGYDPVGKKYKVLSMTTMAPDGDGNALSRRHQCLTLRGGDDLLWRSIHCGIEHFPIDHDPICISGHIFYLAAQMINAEISMVVDFDVNSEKFTSIKYFDKTLSMTRWESTYKDMATLFNFNGKLASHVTLEHMKSFELWLLDDPTNHRWSRQFHQFPDVSLNCDPYIMCFAGVTHGNEAVWVPFTVPDVPPLSVLFYNLERKTVKSIQFRSSSLFEGNRFLTSLNHIECMRNPWEDSKGVAVLKSSEGVNGTIVFTQEGEECVTSVTVTVSGLKPGVHCIRVHNVDLKEFHVEDDGTANFTITDACQIALTGPNSISGRSVVILAYPDDLEKGSHEPSKATGEADGLVVANGGIVLQG</sequence>
<dbReference type="InterPro" id="IPR001424">
    <property type="entry name" value="SOD_Cu_Zn_dom"/>
</dbReference>
<dbReference type="PANTHER" id="PTHR31111">
    <property type="entry name" value="BNAA05G37150D PROTEIN-RELATED"/>
    <property type="match status" value="1"/>
</dbReference>